<dbReference type="EMBL" id="JAGRRH010000094">
    <property type="protein sequence ID" value="KAG7337122.1"/>
    <property type="molecule type" value="Genomic_DNA"/>
</dbReference>
<name>A0A9K3P7P7_9STRA</name>
<protein>
    <submittedName>
        <fullName evidence="2">Uncharacterized protein</fullName>
    </submittedName>
</protein>
<evidence type="ECO:0000313" key="4">
    <source>
        <dbReference type="Proteomes" id="UP000693970"/>
    </source>
</evidence>
<sequence length="231" mass="26055">MDTLGEGGEDDNIIIFKEEEEEEEEVDDDDDDDDDDTVVAAYADMDSEDLELRILTLTCVAAANCLSYLHSLNNGSVTTNGRRLGCPTIKRTRRSMHELFQELEPDTFRRMFRMKEDSFFLVLEKLDGKLNEALNKKKRTSGAPPNGEISNMARLSMALRWFAGGEKFDISKLHGVHVNEVYKSVWCVVDAVNSHGYFDITFPADDKNQSQMAAEFATKSTFDFENVVAAI</sequence>
<reference evidence="2" key="2">
    <citation type="submission" date="2021-04" db="EMBL/GenBank/DDBJ databases">
        <authorList>
            <person name="Podell S."/>
        </authorList>
    </citation>
    <scope>NUCLEOTIDE SEQUENCE</scope>
    <source>
        <strain evidence="2">Hildebrandi</strain>
    </source>
</reference>
<evidence type="ECO:0000313" key="3">
    <source>
        <dbReference type="EMBL" id="KAG7339984.1"/>
    </source>
</evidence>
<dbReference type="Proteomes" id="UP000693970">
    <property type="component" value="Unassembled WGS sequence"/>
</dbReference>
<reference evidence="2" key="1">
    <citation type="journal article" date="2021" name="Sci. Rep.">
        <title>Diploid genomic architecture of Nitzschia inconspicua, an elite biomass production diatom.</title>
        <authorList>
            <person name="Oliver A."/>
            <person name="Podell S."/>
            <person name="Pinowska A."/>
            <person name="Traller J.C."/>
            <person name="Smith S.R."/>
            <person name="McClure R."/>
            <person name="Beliaev A."/>
            <person name="Bohutskyi P."/>
            <person name="Hill E.A."/>
            <person name="Rabines A."/>
            <person name="Zheng H."/>
            <person name="Allen L.Z."/>
            <person name="Kuo A."/>
            <person name="Grigoriev I.V."/>
            <person name="Allen A.E."/>
            <person name="Hazlebeck D."/>
            <person name="Allen E.E."/>
        </authorList>
    </citation>
    <scope>NUCLEOTIDE SEQUENCE</scope>
    <source>
        <strain evidence="2">Hildebrandi</strain>
    </source>
</reference>
<organism evidence="2 4">
    <name type="scientific">Nitzschia inconspicua</name>
    <dbReference type="NCBI Taxonomy" id="303405"/>
    <lineage>
        <taxon>Eukaryota</taxon>
        <taxon>Sar</taxon>
        <taxon>Stramenopiles</taxon>
        <taxon>Ochrophyta</taxon>
        <taxon>Bacillariophyta</taxon>
        <taxon>Bacillariophyceae</taxon>
        <taxon>Bacillariophycidae</taxon>
        <taxon>Bacillariales</taxon>
        <taxon>Bacillariaceae</taxon>
        <taxon>Nitzschia</taxon>
    </lineage>
</organism>
<feature type="region of interest" description="Disordered" evidence="1">
    <location>
        <begin position="1"/>
        <end position="35"/>
    </location>
</feature>
<gene>
    <name evidence="3" type="ORF">IV203_006387</name>
    <name evidence="2" type="ORF">IV203_006588</name>
</gene>
<evidence type="ECO:0000256" key="1">
    <source>
        <dbReference type="SAM" id="MobiDB-lite"/>
    </source>
</evidence>
<keyword evidence="4" id="KW-1185">Reference proteome</keyword>
<evidence type="ECO:0000313" key="2">
    <source>
        <dbReference type="EMBL" id="KAG7337122.1"/>
    </source>
</evidence>
<dbReference type="AlphaFoldDB" id="A0A9K3P7P7"/>
<dbReference type="EMBL" id="JAGRRH010000028">
    <property type="protein sequence ID" value="KAG7339984.1"/>
    <property type="molecule type" value="Genomic_DNA"/>
</dbReference>
<proteinExistence type="predicted"/>
<feature type="compositionally biased region" description="Acidic residues" evidence="1">
    <location>
        <begin position="7"/>
        <end position="35"/>
    </location>
</feature>
<comment type="caution">
    <text evidence="2">The sequence shown here is derived from an EMBL/GenBank/DDBJ whole genome shotgun (WGS) entry which is preliminary data.</text>
</comment>
<accession>A0A9K3P7P7</accession>